<dbReference type="AlphaFoldDB" id="A0A6A5RJG0"/>
<dbReference type="RefSeq" id="XP_033448204.1">
    <property type="nucleotide sequence ID" value="XM_033595374.1"/>
</dbReference>
<gene>
    <name evidence="1" type="ORF">M421DRAFT_5618</name>
</gene>
<name>A0A6A5RJG0_9PLEO</name>
<dbReference type="Proteomes" id="UP000800082">
    <property type="component" value="Unassembled WGS sequence"/>
</dbReference>
<evidence type="ECO:0008006" key="3">
    <source>
        <dbReference type="Google" id="ProtNLM"/>
    </source>
</evidence>
<sequence length="317" mass="36221">MHRIWQIPELLVQIISFLSAYDINRALHVSLHFKTLLKANLPPQLRPLPDGPRYKRSSSSQQLPQEVTAEAAEYLAHEAATPRQLKSEDSYYYWREGARSHVLDTLTPYLHPLFAKFATRLVDGYDSLAVGKTDICLQTNIPYYDLYELVNGEENESWVEYLAIKTTAVTVYCLGGVQWDLLYAGVRYRDYGGVKRFSVKVEREEGVRLGDVLQELIGPLMMYGMSKGLGQEVTLVWWFLPRSKSEAIRVKSTLDRIEKFAASKVEIEELKMKLISTQARTVQLEKDDAELRKKLSKLITTSVTTSRPCVPKTPTQD</sequence>
<dbReference type="EMBL" id="ML978970">
    <property type="protein sequence ID" value="KAF1927952.1"/>
    <property type="molecule type" value="Genomic_DNA"/>
</dbReference>
<dbReference type="GeneID" id="54353041"/>
<proteinExistence type="predicted"/>
<protein>
    <recommendedName>
        <fullName evidence="3">F-box domain-containing protein</fullName>
    </recommendedName>
</protein>
<dbReference type="OrthoDB" id="3746467at2759"/>
<dbReference type="CDD" id="cd09917">
    <property type="entry name" value="F-box_SF"/>
    <property type="match status" value="1"/>
</dbReference>
<evidence type="ECO:0000313" key="2">
    <source>
        <dbReference type="Proteomes" id="UP000800082"/>
    </source>
</evidence>
<organism evidence="1 2">
    <name type="scientific">Didymella exigua CBS 183.55</name>
    <dbReference type="NCBI Taxonomy" id="1150837"/>
    <lineage>
        <taxon>Eukaryota</taxon>
        <taxon>Fungi</taxon>
        <taxon>Dikarya</taxon>
        <taxon>Ascomycota</taxon>
        <taxon>Pezizomycotina</taxon>
        <taxon>Dothideomycetes</taxon>
        <taxon>Pleosporomycetidae</taxon>
        <taxon>Pleosporales</taxon>
        <taxon>Pleosporineae</taxon>
        <taxon>Didymellaceae</taxon>
        <taxon>Didymella</taxon>
    </lineage>
</organism>
<keyword evidence="2" id="KW-1185">Reference proteome</keyword>
<evidence type="ECO:0000313" key="1">
    <source>
        <dbReference type="EMBL" id="KAF1927952.1"/>
    </source>
</evidence>
<accession>A0A6A5RJG0</accession>
<reference evidence="1" key="1">
    <citation type="journal article" date="2020" name="Stud. Mycol.">
        <title>101 Dothideomycetes genomes: a test case for predicting lifestyles and emergence of pathogens.</title>
        <authorList>
            <person name="Haridas S."/>
            <person name="Albert R."/>
            <person name="Binder M."/>
            <person name="Bloem J."/>
            <person name="Labutti K."/>
            <person name="Salamov A."/>
            <person name="Andreopoulos B."/>
            <person name="Baker S."/>
            <person name="Barry K."/>
            <person name="Bills G."/>
            <person name="Bluhm B."/>
            <person name="Cannon C."/>
            <person name="Castanera R."/>
            <person name="Culley D."/>
            <person name="Daum C."/>
            <person name="Ezra D."/>
            <person name="Gonzalez J."/>
            <person name="Henrissat B."/>
            <person name="Kuo A."/>
            <person name="Liang C."/>
            <person name="Lipzen A."/>
            <person name="Lutzoni F."/>
            <person name="Magnuson J."/>
            <person name="Mondo S."/>
            <person name="Nolan M."/>
            <person name="Ohm R."/>
            <person name="Pangilinan J."/>
            <person name="Park H.-J."/>
            <person name="Ramirez L."/>
            <person name="Alfaro M."/>
            <person name="Sun H."/>
            <person name="Tritt A."/>
            <person name="Yoshinaga Y."/>
            <person name="Zwiers L.-H."/>
            <person name="Turgeon B."/>
            <person name="Goodwin S."/>
            <person name="Spatafora J."/>
            <person name="Crous P."/>
            <person name="Grigoriev I."/>
        </authorList>
    </citation>
    <scope>NUCLEOTIDE SEQUENCE</scope>
    <source>
        <strain evidence="1">CBS 183.55</strain>
    </source>
</reference>